<organism evidence="2 3">
    <name type="scientific">Dioscorea zingiberensis</name>
    <dbReference type="NCBI Taxonomy" id="325984"/>
    <lineage>
        <taxon>Eukaryota</taxon>
        <taxon>Viridiplantae</taxon>
        <taxon>Streptophyta</taxon>
        <taxon>Embryophyta</taxon>
        <taxon>Tracheophyta</taxon>
        <taxon>Spermatophyta</taxon>
        <taxon>Magnoliopsida</taxon>
        <taxon>Liliopsida</taxon>
        <taxon>Dioscoreales</taxon>
        <taxon>Dioscoreaceae</taxon>
        <taxon>Dioscorea</taxon>
    </lineage>
</organism>
<feature type="compositionally biased region" description="Basic and acidic residues" evidence="1">
    <location>
        <begin position="341"/>
        <end position="355"/>
    </location>
</feature>
<protein>
    <submittedName>
        <fullName evidence="2">Uncharacterized protein</fullName>
    </submittedName>
</protein>
<dbReference type="Proteomes" id="UP001085076">
    <property type="component" value="Miscellaneous, Linkage group lg02"/>
</dbReference>
<keyword evidence="3" id="KW-1185">Reference proteome</keyword>
<dbReference type="OrthoDB" id="7486164at2759"/>
<evidence type="ECO:0000313" key="3">
    <source>
        <dbReference type="Proteomes" id="UP001085076"/>
    </source>
</evidence>
<proteinExistence type="predicted"/>
<reference evidence="2" key="1">
    <citation type="submission" date="2021-03" db="EMBL/GenBank/DDBJ databases">
        <authorList>
            <person name="Li Z."/>
            <person name="Yang C."/>
        </authorList>
    </citation>
    <scope>NUCLEOTIDE SEQUENCE</scope>
    <source>
        <strain evidence="2">Dzin_1.0</strain>
        <tissue evidence="2">Leaf</tissue>
    </source>
</reference>
<reference evidence="2" key="2">
    <citation type="journal article" date="2022" name="Hortic Res">
        <title>The genome of Dioscorea zingiberensis sheds light on the biosynthesis, origin and evolution of the medicinally important diosgenin saponins.</title>
        <authorList>
            <person name="Li Y."/>
            <person name="Tan C."/>
            <person name="Li Z."/>
            <person name="Guo J."/>
            <person name="Li S."/>
            <person name="Chen X."/>
            <person name="Wang C."/>
            <person name="Dai X."/>
            <person name="Yang H."/>
            <person name="Song W."/>
            <person name="Hou L."/>
            <person name="Xu J."/>
            <person name="Tong Z."/>
            <person name="Xu A."/>
            <person name="Yuan X."/>
            <person name="Wang W."/>
            <person name="Yang Q."/>
            <person name="Chen L."/>
            <person name="Sun Z."/>
            <person name="Wang K."/>
            <person name="Pan B."/>
            <person name="Chen J."/>
            <person name="Bao Y."/>
            <person name="Liu F."/>
            <person name="Qi X."/>
            <person name="Gang D.R."/>
            <person name="Wen J."/>
            <person name="Li J."/>
        </authorList>
    </citation>
    <scope>NUCLEOTIDE SEQUENCE</scope>
    <source>
        <strain evidence="2">Dzin_1.0</strain>
    </source>
</reference>
<name>A0A9D5D0R0_9LILI</name>
<evidence type="ECO:0000313" key="2">
    <source>
        <dbReference type="EMBL" id="KAJ0983021.1"/>
    </source>
</evidence>
<feature type="region of interest" description="Disordered" evidence="1">
    <location>
        <begin position="242"/>
        <end position="284"/>
    </location>
</feature>
<feature type="region of interest" description="Disordered" evidence="1">
    <location>
        <begin position="341"/>
        <end position="367"/>
    </location>
</feature>
<accession>A0A9D5D0R0</accession>
<gene>
    <name evidence="2" type="ORF">J5N97_011276</name>
</gene>
<dbReference type="EMBL" id="JAGGNH010000002">
    <property type="protein sequence ID" value="KAJ0983021.1"/>
    <property type="molecule type" value="Genomic_DNA"/>
</dbReference>
<evidence type="ECO:0000256" key="1">
    <source>
        <dbReference type="SAM" id="MobiDB-lite"/>
    </source>
</evidence>
<feature type="compositionally biased region" description="Basic and acidic residues" evidence="1">
    <location>
        <begin position="35"/>
        <end position="45"/>
    </location>
</feature>
<dbReference type="AlphaFoldDB" id="A0A9D5D0R0"/>
<comment type="caution">
    <text evidence="2">The sequence shown here is derived from an EMBL/GenBank/DDBJ whole genome shotgun (WGS) entry which is preliminary data.</text>
</comment>
<sequence length="405" mass="45104">MIPSPELGNIQGHEGEPSRQKRKGKQVVRNATSEAQKEMENKKMESWPAHRKAPTATEESHIVSTAIDDMTVEEVQKLRKYVILTVVKGFAGLRPHEKVKEEVAALVAPGLKWTSQPFEDGRILLHCPSEDLARRIESLGEMIFSSFTVRCEPCPAATNATGKADGEVRWITATGLPIFCRRRDMIARMLKPVGDLVYLAKSGAFFVGTCKAAVRIRRGRKLPTTVKYNALTEQFTIRIQLDRGEPPLPWDKPPETPTASSGAKGDGNQPVNSEKWCGPPGNNQKLQAEVTAEEMGFRRSPADAIACDAAQSVRTLAGYKGKEKVDIRSKTNMEIREFKEKTKEKENSQMGERQRGKNALMAPSHQGKNHVRGVVEIKKILAAYLAQRDMWSIVNRCLSHMKPIV</sequence>
<feature type="region of interest" description="Disordered" evidence="1">
    <location>
        <begin position="1"/>
        <end position="60"/>
    </location>
</feature>